<dbReference type="Proteomes" id="UP000494365">
    <property type="component" value="Unassembled WGS sequence"/>
</dbReference>
<organism evidence="9 10">
    <name type="scientific">Paraburkholderia ultramafica</name>
    <dbReference type="NCBI Taxonomy" id="1544867"/>
    <lineage>
        <taxon>Bacteria</taxon>
        <taxon>Pseudomonadati</taxon>
        <taxon>Pseudomonadota</taxon>
        <taxon>Betaproteobacteria</taxon>
        <taxon>Burkholderiales</taxon>
        <taxon>Burkholderiaceae</taxon>
        <taxon>Paraburkholderia</taxon>
    </lineage>
</organism>
<keyword evidence="3" id="KW-1003">Cell membrane</keyword>
<evidence type="ECO:0000259" key="8">
    <source>
        <dbReference type="PROSITE" id="PS50850"/>
    </source>
</evidence>
<dbReference type="Pfam" id="PF00083">
    <property type="entry name" value="Sugar_tr"/>
    <property type="match status" value="1"/>
</dbReference>
<feature type="transmembrane region" description="Helical" evidence="7">
    <location>
        <begin position="37"/>
        <end position="56"/>
    </location>
</feature>
<dbReference type="InterPro" id="IPR036259">
    <property type="entry name" value="MFS_trans_sf"/>
</dbReference>
<evidence type="ECO:0000313" key="9">
    <source>
        <dbReference type="EMBL" id="CAB3790654.1"/>
    </source>
</evidence>
<keyword evidence="6 7" id="KW-0472">Membrane</keyword>
<evidence type="ECO:0000313" key="10">
    <source>
        <dbReference type="Proteomes" id="UP000494365"/>
    </source>
</evidence>
<keyword evidence="10" id="KW-1185">Reference proteome</keyword>
<evidence type="ECO:0000256" key="2">
    <source>
        <dbReference type="ARBA" id="ARBA00022448"/>
    </source>
</evidence>
<evidence type="ECO:0000256" key="3">
    <source>
        <dbReference type="ARBA" id="ARBA00022475"/>
    </source>
</evidence>
<gene>
    <name evidence="9" type="primary">yhjE_1</name>
    <name evidence="9" type="ORF">LMG28614_03114</name>
</gene>
<name>A0A6S7B7P5_9BURK</name>
<dbReference type="SUPFAM" id="SSF103473">
    <property type="entry name" value="MFS general substrate transporter"/>
    <property type="match status" value="1"/>
</dbReference>
<accession>A0A6S7B7P5</accession>
<evidence type="ECO:0000256" key="4">
    <source>
        <dbReference type="ARBA" id="ARBA00022692"/>
    </source>
</evidence>
<dbReference type="GO" id="GO:0022857">
    <property type="term" value="F:transmembrane transporter activity"/>
    <property type="evidence" value="ECO:0007669"/>
    <property type="project" value="InterPro"/>
</dbReference>
<keyword evidence="2" id="KW-0813">Transport</keyword>
<feature type="domain" description="Major facilitator superfamily (MFS) profile" evidence="8">
    <location>
        <begin position="22"/>
        <end position="100"/>
    </location>
</feature>
<dbReference type="PANTHER" id="PTHR43045:SF2">
    <property type="entry name" value="INNER MEMBRANE METABOLITE TRANSPORT PROTEIN YHJE"/>
    <property type="match status" value="1"/>
</dbReference>
<evidence type="ECO:0000256" key="7">
    <source>
        <dbReference type="SAM" id="Phobius"/>
    </source>
</evidence>
<protein>
    <submittedName>
        <fullName evidence="9">Inner membrane metabolite transport protein YhjE</fullName>
    </submittedName>
</protein>
<dbReference type="InterPro" id="IPR005828">
    <property type="entry name" value="MFS_sugar_transport-like"/>
</dbReference>
<sequence>MSTSPISAAQPNASGQTSSARIIFASFIGTAIEFYDFYVYATAAALVIGPVFFPHSSATAQALSAFVTFGIAFIARPIGSFLFGHFGDRIGRKSTLVAWA</sequence>
<dbReference type="InterPro" id="IPR020846">
    <property type="entry name" value="MFS_dom"/>
</dbReference>
<dbReference type="PANTHER" id="PTHR43045">
    <property type="entry name" value="SHIKIMATE TRANSPORTER"/>
    <property type="match status" value="1"/>
</dbReference>
<dbReference type="GO" id="GO:0005886">
    <property type="term" value="C:plasma membrane"/>
    <property type="evidence" value="ECO:0007669"/>
    <property type="project" value="UniProtKB-SubCell"/>
</dbReference>
<reference evidence="9 10" key="1">
    <citation type="submission" date="2020-04" db="EMBL/GenBank/DDBJ databases">
        <authorList>
            <person name="De Canck E."/>
        </authorList>
    </citation>
    <scope>NUCLEOTIDE SEQUENCE [LARGE SCALE GENOMIC DNA]</scope>
    <source>
        <strain evidence="9 10">LMG 28614</strain>
    </source>
</reference>
<dbReference type="Gene3D" id="1.20.1250.20">
    <property type="entry name" value="MFS general substrate transporter like domains"/>
    <property type="match status" value="1"/>
</dbReference>
<dbReference type="AlphaFoldDB" id="A0A6S7B7P5"/>
<comment type="subcellular location">
    <subcellularLocation>
        <location evidence="1">Cell membrane</location>
        <topology evidence="1">Multi-pass membrane protein</topology>
    </subcellularLocation>
</comment>
<proteinExistence type="predicted"/>
<keyword evidence="4 7" id="KW-0812">Transmembrane</keyword>
<dbReference type="PROSITE" id="PS50850">
    <property type="entry name" value="MFS"/>
    <property type="match status" value="1"/>
</dbReference>
<feature type="transmembrane region" description="Helical" evidence="7">
    <location>
        <begin position="62"/>
        <end position="83"/>
    </location>
</feature>
<keyword evidence="5 7" id="KW-1133">Transmembrane helix</keyword>
<evidence type="ECO:0000256" key="6">
    <source>
        <dbReference type="ARBA" id="ARBA00023136"/>
    </source>
</evidence>
<evidence type="ECO:0000256" key="1">
    <source>
        <dbReference type="ARBA" id="ARBA00004651"/>
    </source>
</evidence>
<dbReference type="EMBL" id="CADIKK010000013">
    <property type="protein sequence ID" value="CAB3790654.1"/>
    <property type="molecule type" value="Genomic_DNA"/>
</dbReference>
<evidence type="ECO:0000256" key="5">
    <source>
        <dbReference type="ARBA" id="ARBA00022989"/>
    </source>
</evidence>